<keyword evidence="8" id="KW-1185">Reference proteome</keyword>
<dbReference type="Proteomes" id="UP000837857">
    <property type="component" value="Chromosome 26"/>
</dbReference>
<protein>
    <recommendedName>
        <fullName evidence="6">TRC8-like N-terminal domain-containing protein</fullName>
    </recommendedName>
</protein>
<evidence type="ECO:0000256" key="3">
    <source>
        <dbReference type="ARBA" id="ARBA00022989"/>
    </source>
</evidence>
<feature type="transmembrane region" description="Helical" evidence="5">
    <location>
        <begin position="219"/>
        <end position="244"/>
    </location>
</feature>
<evidence type="ECO:0000256" key="4">
    <source>
        <dbReference type="ARBA" id="ARBA00023136"/>
    </source>
</evidence>
<keyword evidence="3 5" id="KW-1133">Transmembrane helix</keyword>
<evidence type="ECO:0000256" key="2">
    <source>
        <dbReference type="ARBA" id="ARBA00022692"/>
    </source>
</evidence>
<evidence type="ECO:0000256" key="1">
    <source>
        <dbReference type="ARBA" id="ARBA00004141"/>
    </source>
</evidence>
<reference evidence="7" key="1">
    <citation type="submission" date="2022-03" db="EMBL/GenBank/DDBJ databases">
        <authorList>
            <person name="Martin H S."/>
        </authorList>
    </citation>
    <scope>NUCLEOTIDE SEQUENCE</scope>
</reference>
<feature type="transmembrane region" description="Helical" evidence="5">
    <location>
        <begin position="192"/>
        <end position="213"/>
    </location>
</feature>
<dbReference type="InterPro" id="IPR025754">
    <property type="entry name" value="TRC8_N_dom"/>
</dbReference>
<dbReference type="EMBL" id="OW152838">
    <property type="protein sequence ID" value="CAH2059612.1"/>
    <property type="molecule type" value="Genomic_DNA"/>
</dbReference>
<feature type="domain" description="TRC8-like N-terminal" evidence="6">
    <location>
        <begin position="9"/>
        <end position="310"/>
    </location>
</feature>
<feature type="non-terminal residue" evidence="7">
    <location>
        <position position="1"/>
    </location>
</feature>
<dbReference type="Pfam" id="PF13705">
    <property type="entry name" value="TRC8_N"/>
    <property type="match status" value="1"/>
</dbReference>
<feature type="transmembrane region" description="Helical" evidence="5">
    <location>
        <begin position="160"/>
        <end position="180"/>
    </location>
</feature>
<comment type="subcellular location">
    <subcellularLocation>
        <location evidence="1">Membrane</location>
        <topology evidence="1">Multi-pass membrane protein</topology>
    </subcellularLocation>
</comment>
<evidence type="ECO:0000313" key="7">
    <source>
        <dbReference type="EMBL" id="CAH2059612.1"/>
    </source>
</evidence>
<feature type="transmembrane region" description="Helical" evidence="5">
    <location>
        <begin position="69"/>
        <end position="94"/>
    </location>
</feature>
<evidence type="ECO:0000259" key="6">
    <source>
        <dbReference type="Pfam" id="PF13705"/>
    </source>
</evidence>
<gene>
    <name evidence="7" type="ORF">IPOD504_LOCUS10947</name>
</gene>
<proteinExistence type="predicted"/>
<name>A0ABN8INB4_9NEOP</name>
<accession>A0ABN8INB4</accession>
<sequence length="323" mass="36373">MSLRSKALALVEVLLRVPPLFVVDEFLKISLGLPVSNGEEVSVLSNVTIDHVDINEADANYYDANFYNAFFLTFFVFVICCLGCMSSLCVFVLYTKHLIIVYLYLISLGIVFVSYWTNVSAIKQIQALTQAASATHPYTSILEDILNLNLKSLLDLDGPGILVIQNFVIQFGLAFLFKNVHLGPRNQFIQKLLPLSFMAPSFLAMLPVAPNLLHHSPVFASLLPLILVKFVIWTSAYTIVHVIYTGYQHGRLFVSNYGLSALVETEWMRLNVPCVLRVFWVLRVAEHAIALLMDSYDDDTDEVLKVSTLLAVHRSPPWPSRCW</sequence>
<evidence type="ECO:0000256" key="5">
    <source>
        <dbReference type="SAM" id="Phobius"/>
    </source>
</evidence>
<feature type="transmembrane region" description="Helical" evidence="5">
    <location>
        <begin position="99"/>
        <end position="117"/>
    </location>
</feature>
<keyword evidence="2 5" id="KW-0812">Transmembrane</keyword>
<organism evidence="7 8">
    <name type="scientific">Iphiclides podalirius</name>
    <name type="common">scarce swallowtail</name>
    <dbReference type="NCBI Taxonomy" id="110791"/>
    <lineage>
        <taxon>Eukaryota</taxon>
        <taxon>Metazoa</taxon>
        <taxon>Ecdysozoa</taxon>
        <taxon>Arthropoda</taxon>
        <taxon>Hexapoda</taxon>
        <taxon>Insecta</taxon>
        <taxon>Pterygota</taxon>
        <taxon>Neoptera</taxon>
        <taxon>Endopterygota</taxon>
        <taxon>Lepidoptera</taxon>
        <taxon>Glossata</taxon>
        <taxon>Ditrysia</taxon>
        <taxon>Papilionoidea</taxon>
        <taxon>Papilionidae</taxon>
        <taxon>Papilioninae</taxon>
        <taxon>Iphiclides</taxon>
    </lineage>
</organism>
<keyword evidence="4 5" id="KW-0472">Membrane</keyword>
<evidence type="ECO:0000313" key="8">
    <source>
        <dbReference type="Proteomes" id="UP000837857"/>
    </source>
</evidence>